<dbReference type="GO" id="GO:0003700">
    <property type="term" value="F:DNA-binding transcription factor activity"/>
    <property type="evidence" value="ECO:0007669"/>
    <property type="project" value="TreeGrafter"/>
</dbReference>
<keyword evidence="7" id="KW-1185">Reference proteome</keyword>
<keyword evidence="1" id="KW-0805">Transcription regulation</keyword>
<dbReference type="Gene3D" id="1.10.357.10">
    <property type="entry name" value="Tetracycline Repressor, domain 2"/>
    <property type="match status" value="1"/>
</dbReference>
<evidence type="ECO:0000313" key="6">
    <source>
        <dbReference type="EMBL" id="SEA79537.1"/>
    </source>
</evidence>
<feature type="DNA-binding region" description="H-T-H motif" evidence="4">
    <location>
        <begin position="38"/>
        <end position="57"/>
    </location>
</feature>
<keyword evidence="3" id="KW-0804">Transcription</keyword>
<feature type="domain" description="HTH tetR-type" evidence="5">
    <location>
        <begin position="15"/>
        <end position="75"/>
    </location>
</feature>
<evidence type="ECO:0000313" key="7">
    <source>
        <dbReference type="Proteomes" id="UP000198703"/>
    </source>
</evidence>
<dbReference type="EMBL" id="FNQM01000012">
    <property type="protein sequence ID" value="SEA79537.1"/>
    <property type="molecule type" value="Genomic_DNA"/>
</dbReference>
<dbReference type="OrthoDB" id="7056813at2"/>
<evidence type="ECO:0000256" key="1">
    <source>
        <dbReference type="ARBA" id="ARBA00023015"/>
    </source>
</evidence>
<evidence type="ECO:0000259" key="5">
    <source>
        <dbReference type="PROSITE" id="PS50977"/>
    </source>
</evidence>
<keyword evidence="2 4" id="KW-0238">DNA-binding</keyword>
<dbReference type="InterPro" id="IPR050109">
    <property type="entry name" value="HTH-type_TetR-like_transc_reg"/>
</dbReference>
<dbReference type="PANTHER" id="PTHR30055:SF234">
    <property type="entry name" value="HTH-TYPE TRANSCRIPTIONAL REGULATOR BETI"/>
    <property type="match status" value="1"/>
</dbReference>
<dbReference type="InterPro" id="IPR001647">
    <property type="entry name" value="HTH_TetR"/>
</dbReference>
<dbReference type="Pfam" id="PF00440">
    <property type="entry name" value="TetR_N"/>
    <property type="match status" value="1"/>
</dbReference>
<proteinExistence type="predicted"/>
<evidence type="ECO:0000256" key="4">
    <source>
        <dbReference type="PROSITE-ProRule" id="PRU00335"/>
    </source>
</evidence>
<dbReference type="SUPFAM" id="SSF48498">
    <property type="entry name" value="Tetracyclin repressor-like, C-terminal domain"/>
    <property type="match status" value="1"/>
</dbReference>
<gene>
    <name evidence="6" type="ORF">SAMN05444370_11226</name>
</gene>
<reference evidence="6 7" key="1">
    <citation type="submission" date="2016-10" db="EMBL/GenBank/DDBJ databases">
        <authorList>
            <person name="de Groot N.N."/>
        </authorList>
    </citation>
    <scope>NUCLEOTIDE SEQUENCE [LARGE SCALE GENOMIC DNA]</scope>
    <source>
        <strain evidence="6 7">DSM 15345</strain>
    </source>
</reference>
<protein>
    <submittedName>
        <fullName evidence="6">Transcriptional regulator, TetR family</fullName>
    </submittedName>
</protein>
<dbReference type="Proteomes" id="UP000198703">
    <property type="component" value="Unassembled WGS sequence"/>
</dbReference>
<sequence>MVRAQKAAKPRYHHGDLKVALIEAATRIVSEKRVEGFTVADAARAAGVSSGAPYRHFADRDDLLDHVAAAGFERLSDATGHAMAQHPAGSIEGLVAGGCAYIDFSAGNPELTHLMWGATRPTDGACAARAKGDQCSGIFIERFKDVLRAHGLDDMEPHAASAPLWAMVHGFATLLIGVAEKLPRDRAEIHASVDMATRAYFTGLRAMRGLPACEAQAPLG</sequence>
<dbReference type="PRINTS" id="PR00455">
    <property type="entry name" value="HTHTETR"/>
</dbReference>
<dbReference type="STRING" id="89524.SAMN05444370_11226"/>
<accession>A0A1H4E3X3</accession>
<evidence type="ECO:0000256" key="2">
    <source>
        <dbReference type="ARBA" id="ARBA00023125"/>
    </source>
</evidence>
<dbReference type="SUPFAM" id="SSF46689">
    <property type="entry name" value="Homeodomain-like"/>
    <property type="match status" value="1"/>
</dbReference>
<dbReference type="InterPro" id="IPR025996">
    <property type="entry name" value="MT1864/Rv1816-like_C"/>
</dbReference>
<dbReference type="AlphaFoldDB" id="A0A1H4E3X3"/>
<dbReference type="RefSeq" id="WP_093254986.1">
    <property type="nucleotide sequence ID" value="NZ_FNQM01000012.1"/>
</dbReference>
<dbReference type="PANTHER" id="PTHR30055">
    <property type="entry name" value="HTH-TYPE TRANSCRIPTIONAL REGULATOR RUTR"/>
    <property type="match status" value="1"/>
</dbReference>
<dbReference type="InterPro" id="IPR036271">
    <property type="entry name" value="Tet_transcr_reg_TetR-rel_C_sf"/>
</dbReference>
<dbReference type="PROSITE" id="PS50977">
    <property type="entry name" value="HTH_TETR_2"/>
    <property type="match status" value="1"/>
</dbReference>
<dbReference type="GO" id="GO:0000976">
    <property type="term" value="F:transcription cis-regulatory region binding"/>
    <property type="evidence" value="ECO:0007669"/>
    <property type="project" value="TreeGrafter"/>
</dbReference>
<evidence type="ECO:0000256" key="3">
    <source>
        <dbReference type="ARBA" id="ARBA00023163"/>
    </source>
</evidence>
<dbReference type="Pfam" id="PF13305">
    <property type="entry name" value="TetR_C_33"/>
    <property type="match status" value="1"/>
</dbReference>
<dbReference type="InterPro" id="IPR009057">
    <property type="entry name" value="Homeodomain-like_sf"/>
</dbReference>
<name>A0A1H4E3X3_9RHOB</name>
<organism evidence="6 7">
    <name type="scientific">Rubrimonas cliftonensis</name>
    <dbReference type="NCBI Taxonomy" id="89524"/>
    <lineage>
        <taxon>Bacteria</taxon>
        <taxon>Pseudomonadati</taxon>
        <taxon>Pseudomonadota</taxon>
        <taxon>Alphaproteobacteria</taxon>
        <taxon>Rhodobacterales</taxon>
        <taxon>Paracoccaceae</taxon>
        <taxon>Rubrimonas</taxon>
    </lineage>
</organism>